<keyword evidence="5" id="KW-1185">Reference proteome</keyword>
<feature type="compositionally biased region" description="Acidic residues" evidence="2">
    <location>
        <begin position="961"/>
        <end position="983"/>
    </location>
</feature>
<reference evidence="4 5" key="1">
    <citation type="journal article" date="2022" name="Allergy">
        <title>Genome assembly and annotation of Periplaneta americana reveal a comprehensive cockroach allergen profile.</title>
        <authorList>
            <person name="Wang L."/>
            <person name="Xiong Q."/>
            <person name="Saelim N."/>
            <person name="Wang L."/>
            <person name="Nong W."/>
            <person name="Wan A.T."/>
            <person name="Shi M."/>
            <person name="Liu X."/>
            <person name="Cao Q."/>
            <person name="Hui J.H.L."/>
            <person name="Sookrung N."/>
            <person name="Leung T.F."/>
            <person name="Tungtrongchitr A."/>
            <person name="Tsui S.K.W."/>
        </authorList>
    </citation>
    <scope>NUCLEOTIDE SEQUENCE [LARGE SCALE GENOMIC DNA]</scope>
    <source>
        <strain evidence="4">PWHHKU_190912</strain>
    </source>
</reference>
<accession>A0ABQ8TM77</accession>
<organism evidence="4 5">
    <name type="scientific">Periplaneta americana</name>
    <name type="common">American cockroach</name>
    <name type="synonym">Blatta americana</name>
    <dbReference type="NCBI Taxonomy" id="6978"/>
    <lineage>
        <taxon>Eukaryota</taxon>
        <taxon>Metazoa</taxon>
        <taxon>Ecdysozoa</taxon>
        <taxon>Arthropoda</taxon>
        <taxon>Hexapoda</taxon>
        <taxon>Insecta</taxon>
        <taxon>Pterygota</taxon>
        <taxon>Neoptera</taxon>
        <taxon>Polyneoptera</taxon>
        <taxon>Dictyoptera</taxon>
        <taxon>Blattodea</taxon>
        <taxon>Blattoidea</taxon>
        <taxon>Blattidae</taxon>
        <taxon>Blattinae</taxon>
        <taxon>Periplaneta</taxon>
    </lineage>
</organism>
<evidence type="ECO:0000313" key="4">
    <source>
        <dbReference type="EMBL" id="KAJ4447763.1"/>
    </source>
</evidence>
<feature type="domain" description="Reverse transcriptase" evidence="3">
    <location>
        <begin position="1335"/>
        <end position="1595"/>
    </location>
</feature>
<dbReference type="InterPro" id="IPR043502">
    <property type="entry name" value="DNA/RNA_pol_sf"/>
</dbReference>
<feature type="compositionally biased region" description="Polar residues" evidence="2">
    <location>
        <begin position="465"/>
        <end position="492"/>
    </location>
</feature>
<dbReference type="Pfam" id="PF00078">
    <property type="entry name" value="RVT_1"/>
    <property type="match status" value="1"/>
</dbReference>
<dbReference type="Pfam" id="PF01359">
    <property type="entry name" value="Transposase_1"/>
    <property type="match status" value="1"/>
</dbReference>
<feature type="coiled-coil region" evidence="1">
    <location>
        <begin position="1058"/>
        <end position="1089"/>
    </location>
</feature>
<dbReference type="InterPro" id="IPR036397">
    <property type="entry name" value="RNaseH_sf"/>
</dbReference>
<feature type="region of interest" description="Disordered" evidence="2">
    <location>
        <begin position="518"/>
        <end position="605"/>
    </location>
</feature>
<gene>
    <name evidence="4" type="ORF">ANN_09771</name>
</gene>
<sequence length="1806" mass="202993">MGGSDITLLSVEQEVILVLENYTRDFHNLIEWFKVKWEYENTPPPQRPTSLAWEVRKSSPGKIRPMSNMETTVTDDIAVAEQDSKSSSNSSPEIENLKRKTEILCTETRISDSLKTELAFNADPDNSTKQNDTQEDKTILNDAFSVANNNTATMDHVIPQNKLLNMSNVNKTAANIVSDEDASSHVTDNGYNQCINKPVKITTDKDTIVENKNVDVDYSLEIASNTEVSAKQSESLLNATVGSIILSTTTPETNNVCDTGDFNLKMEVEYDRNSTENEKNNNNEKSDTVDRTEATGKEKKIINCVSNDSEKLNDLEKSRICNGFVNNPLVQPDVPVVNSAEMVENEKKENQVENDHVKICEDEPEDIPVMVHQASQTDLEECVEDSDGIRFLSIPQKSVATVPAVVNKATPIANVANKTVTAGRSPVAPPRAGVRAVTVTPAIRPPLSAKPAYAAVSRLNSPISAKIQTQSSSTAPRTYSSPRLVRSRTSTDVRPPGRGSTIRKVEPVTAVFKTQRPALAARQCRPGGQQNGIVSSVAPKVESIPESGSTLDRRSGSNSSLNSSASSGARSWADKVKGTDVSQTTVSVEVLPRTGAGNEDDDMQGWETVKSRSRSRISPASKVEGLVSSLSRSAGNIKCRPLERKGSVSMASRPYAAKSRFQQPSAATSLPALALLEVEVRPPSITDGKKISEQKKSSSLTMTRRNNTNIAKLKKDVKDINEGNNKRLLKSIKSPVIQNKKISVVGKNEKQVKSEEHMNEKNVSKVTLISESIGSTKQGLEHLEKKRNMKSVDIKSKLIETQEEKLNRRNENADDIILDVQLEDILEEKSLFDEEELRKSKELCAEEEMLRKEIHELETTEIERIVGLLLFDTTVDGAVYPDIAQQLVASLKLDERDCWFQQDSAMSKYEQLAALDVKLEAEDLILFVFQKRYNKCMNWSVMKMKFQVQVQIFTRQHDIQVDTETDETETDGEATIGPEEDDDERQKELSESQRSLIPEDSLTLEARYETQLEGMSWAERVDALEQLEEMEARHPGRALELHQKLSSPSRRRTLPETLRCFQAKQAQAKEKRERLMQEKSQKLRELLNKVIISKYDVNKAPNQLKGHSYASSPGREKNGNDLRDTELQSSHTSPPNDKSQGIVDFENKFTAVINNGDVEEFEKIVVDFIQYLANAINNLPGPRHPAVCYYNKRKAHKETRHISHLSTKNPGRLATRRLKQHKEQCQYEVAQYQYFNQRRKVVRNIMNSQNNKMCKIPISNISEYFTNRFGKTNDLTPLELIDPISSEEDIQISEHDINMVISKIKVDTSSGPDCVIMRTIKELKTSKVLCLLASAMLKFKRCPCVLKTARTILLFKGGEEDQLTNWRPISIFSVVRRIIEKVLDKFLRNFVNLTNQQRGFISIPGTHINSSVINGCLQDAKLENKNCCVAFLDISKAYDNIGLEHLKRSLYHVDMPNNLRDLIINLMEDNIIKIETDLNKSGDIHLNKGVAQGSPLSPVLFNLAIDNILKELTEPEIAQEYGYQLSPTVSPVSILAFADDLALISKDLELANLHVQGVMRSSKTKMTFAIMGASKFLQRSVVLFLSAEGILPIEIHCCMKKVYMDNCMLRARVYEWTKNFTTAGKVMLMLFFDSVGPLLCHFTERGDSVTSARYSEFLCTELSRAVKKKRPGHLRDGVILLHDNAQPHTARHTMDTIRDLRWEVLEHPPYSSDLSGQHNKSQAVVQVLHSSVEEVKAAKAQLIEDKRVRLEMKLKRAEVNRKLHLKGIIRKAHDEEEKLKEIAFINELEAQNKRHDFMALCQMDAC</sequence>
<feature type="region of interest" description="Disordered" evidence="2">
    <location>
        <begin position="1102"/>
        <end position="1141"/>
    </location>
</feature>
<dbReference type="Proteomes" id="UP001148838">
    <property type="component" value="Unassembled WGS sequence"/>
</dbReference>
<dbReference type="PROSITE" id="PS50878">
    <property type="entry name" value="RT_POL"/>
    <property type="match status" value="1"/>
</dbReference>
<comment type="caution">
    <text evidence="4">The sequence shown here is derived from an EMBL/GenBank/DDBJ whole genome shotgun (WGS) entry which is preliminary data.</text>
</comment>
<dbReference type="Gene3D" id="3.30.420.10">
    <property type="entry name" value="Ribonuclease H-like superfamily/Ribonuclease H"/>
    <property type="match status" value="1"/>
</dbReference>
<feature type="compositionally biased region" description="Basic and acidic residues" evidence="2">
    <location>
        <begin position="687"/>
        <end position="696"/>
    </location>
</feature>
<dbReference type="Pfam" id="PF16501">
    <property type="entry name" value="SCAPER_N"/>
    <property type="match status" value="1"/>
</dbReference>
<feature type="region of interest" description="Disordered" evidence="2">
    <location>
        <begin position="686"/>
        <end position="709"/>
    </location>
</feature>
<dbReference type="PANTHER" id="PTHR31434:SF2">
    <property type="entry name" value="S PHASE CYCLIN A-ASSOCIATED PROTEIN IN THE ENDOPLASMIC RETICULUM"/>
    <property type="match status" value="1"/>
</dbReference>
<dbReference type="EMBL" id="JAJSOF020000005">
    <property type="protein sequence ID" value="KAJ4447763.1"/>
    <property type="molecule type" value="Genomic_DNA"/>
</dbReference>
<feature type="region of interest" description="Disordered" evidence="2">
    <location>
        <begin position="961"/>
        <end position="996"/>
    </location>
</feature>
<feature type="compositionally biased region" description="Basic and acidic residues" evidence="2">
    <location>
        <begin position="1114"/>
        <end position="1126"/>
    </location>
</feature>
<evidence type="ECO:0000313" key="5">
    <source>
        <dbReference type="Proteomes" id="UP001148838"/>
    </source>
</evidence>
<evidence type="ECO:0000256" key="2">
    <source>
        <dbReference type="SAM" id="MobiDB-lite"/>
    </source>
</evidence>
<dbReference type="InterPro" id="IPR000477">
    <property type="entry name" value="RT_dom"/>
</dbReference>
<feature type="compositionally biased region" description="Polar residues" evidence="2">
    <location>
        <begin position="1127"/>
        <end position="1139"/>
    </location>
</feature>
<keyword evidence="1" id="KW-0175">Coiled coil</keyword>
<dbReference type="InterPro" id="IPR032446">
    <property type="entry name" value="SCAPER_N"/>
</dbReference>
<name>A0ABQ8TM77_PERAM</name>
<feature type="compositionally biased region" description="Low complexity" evidence="2">
    <location>
        <begin position="556"/>
        <end position="571"/>
    </location>
</feature>
<dbReference type="SUPFAM" id="SSF56672">
    <property type="entry name" value="DNA/RNA polymerases"/>
    <property type="match status" value="1"/>
</dbReference>
<feature type="compositionally biased region" description="Polar residues" evidence="2">
    <location>
        <begin position="697"/>
        <end position="709"/>
    </location>
</feature>
<dbReference type="InterPro" id="IPR001888">
    <property type="entry name" value="Transposase_1"/>
</dbReference>
<protein>
    <recommendedName>
        <fullName evidence="3">Reverse transcriptase domain-containing protein</fullName>
    </recommendedName>
</protein>
<evidence type="ECO:0000259" key="3">
    <source>
        <dbReference type="PROSITE" id="PS50878"/>
    </source>
</evidence>
<evidence type="ECO:0000256" key="1">
    <source>
        <dbReference type="SAM" id="Coils"/>
    </source>
</evidence>
<dbReference type="PANTHER" id="PTHR31434">
    <property type="entry name" value="S PHASE CYCLIN A-ASSOCIATED PROTEIN IN THE ENDOPLASMIC RETICULUM"/>
    <property type="match status" value="1"/>
</dbReference>
<feature type="region of interest" description="Disordered" evidence="2">
    <location>
        <begin position="271"/>
        <end position="294"/>
    </location>
</feature>
<feature type="region of interest" description="Disordered" evidence="2">
    <location>
        <begin position="465"/>
        <end position="502"/>
    </location>
</feature>
<proteinExistence type="predicted"/>
<dbReference type="CDD" id="cd01650">
    <property type="entry name" value="RT_nLTR_like"/>
    <property type="match status" value="1"/>
</dbReference>